<protein>
    <submittedName>
        <fullName evidence="1">HTH-type transcriptional regulator KipR</fullName>
    </submittedName>
</protein>
<evidence type="ECO:0000313" key="1">
    <source>
        <dbReference type="EMBL" id="BAU27816.1"/>
    </source>
</evidence>
<dbReference type="KEGG" id="asoc:CB4_01990"/>
<keyword evidence="2" id="KW-1185">Reference proteome</keyword>
<sequence>MQMRQFLNHYELEDDSSAVGSPIFDYTGNVVASLSIAGLTTRFSSDRLPLLIEKVQEAAAEISEKLGWMHK</sequence>
<dbReference type="SUPFAM" id="SSF55781">
    <property type="entry name" value="GAF domain-like"/>
    <property type="match status" value="1"/>
</dbReference>
<dbReference type="InterPro" id="IPR014757">
    <property type="entry name" value="Tscrpt_reg_IclR_C"/>
</dbReference>
<dbReference type="AlphaFoldDB" id="A0A0U4WGJ4"/>
<evidence type="ECO:0000313" key="2">
    <source>
        <dbReference type="Proteomes" id="UP000217696"/>
    </source>
</evidence>
<dbReference type="InterPro" id="IPR029016">
    <property type="entry name" value="GAF-like_dom_sf"/>
</dbReference>
<dbReference type="EMBL" id="AP017312">
    <property type="protein sequence ID" value="BAU27816.1"/>
    <property type="molecule type" value="Genomic_DNA"/>
</dbReference>
<accession>A0A0U4WGJ4</accession>
<proteinExistence type="predicted"/>
<organism evidence="1 2">
    <name type="scientific">Aneurinibacillus soli</name>
    <dbReference type="NCBI Taxonomy" id="1500254"/>
    <lineage>
        <taxon>Bacteria</taxon>
        <taxon>Bacillati</taxon>
        <taxon>Bacillota</taxon>
        <taxon>Bacilli</taxon>
        <taxon>Bacillales</taxon>
        <taxon>Paenibacillaceae</taxon>
        <taxon>Aneurinibacillus group</taxon>
        <taxon>Aneurinibacillus</taxon>
    </lineage>
</organism>
<name>A0A0U4WGJ4_9BACL</name>
<dbReference type="Proteomes" id="UP000217696">
    <property type="component" value="Chromosome"/>
</dbReference>
<dbReference type="Pfam" id="PF01614">
    <property type="entry name" value="IclR_C"/>
    <property type="match status" value="1"/>
</dbReference>
<dbReference type="Gene3D" id="3.30.450.40">
    <property type="match status" value="1"/>
</dbReference>
<dbReference type="PROSITE" id="PS51078">
    <property type="entry name" value="ICLR_ED"/>
    <property type="match status" value="1"/>
</dbReference>
<reference evidence="1 2" key="1">
    <citation type="submission" date="2015-12" db="EMBL/GenBank/DDBJ databases">
        <title>Genome sequence of Aneurinibacillus soli.</title>
        <authorList>
            <person name="Lee J.S."/>
            <person name="Lee K.C."/>
            <person name="Kim K.K."/>
            <person name="Lee B.W."/>
        </authorList>
    </citation>
    <scope>NUCLEOTIDE SEQUENCE [LARGE SCALE GENOMIC DNA]</scope>
    <source>
        <strain evidence="1 2">CB4</strain>
    </source>
</reference>
<gene>
    <name evidence="1" type="primary">kipR</name>
    <name evidence="1" type="ORF">CB4_01990</name>
</gene>